<keyword evidence="1" id="KW-1133">Transmembrane helix</keyword>
<accession>A0A251QD28</accession>
<evidence type="ECO:0000313" key="4">
    <source>
        <dbReference type="Proteomes" id="UP000006882"/>
    </source>
</evidence>
<reference evidence="3 4" key="1">
    <citation type="journal article" date="2013" name="Nat. Genet.">
        <title>The high-quality draft genome of peach (Prunus persica) identifies unique patterns of genetic diversity, domestication and genome evolution.</title>
        <authorList>
            <consortium name="International Peach Genome Initiative"/>
            <person name="Verde I."/>
            <person name="Abbott A.G."/>
            <person name="Scalabrin S."/>
            <person name="Jung S."/>
            <person name="Shu S."/>
            <person name="Marroni F."/>
            <person name="Zhebentyayeva T."/>
            <person name="Dettori M.T."/>
            <person name="Grimwood J."/>
            <person name="Cattonaro F."/>
            <person name="Zuccolo A."/>
            <person name="Rossini L."/>
            <person name="Jenkins J."/>
            <person name="Vendramin E."/>
            <person name="Meisel L.A."/>
            <person name="Decroocq V."/>
            <person name="Sosinski B."/>
            <person name="Prochnik S."/>
            <person name="Mitros T."/>
            <person name="Policriti A."/>
            <person name="Cipriani G."/>
            <person name="Dondini L."/>
            <person name="Ficklin S."/>
            <person name="Goodstein D.M."/>
            <person name="Xuan P."/>
            <person name="Del Fabbro C."/>
            <person name="Aramini V."/>
            <person name="Copetti D."/>
            <person name="Gonzalez S."/>
            <person name="Horner D.S."/>
            <person name="Falchi R."/>
            <person name="Lucas S."/>
            <person name="Mica E."/>
            <person name="Maldonado J."/>
            <person name="Lazzari B."/>
            <person name="Bielenberg D."/>
            <person name="Pirona R."/>
            <person name="Miculan M."/>
            <person name="Barakat A."/>
            <person name="Testolin R."/>
            <person name="Stella A."/>
            <person name="Tartarini S."/>
            <person name="Tonutti P."/>
            <person name="Arus P."/>
            <person name="Orellana A."/>
            <person name="Wells C."/>
            <person name="Main D."/>
            <person name="Vizzotto G."/>
            <person name="Silva H."/>
            <person name="Salamini F."/>
            <person name="Schmutz J."/>
            <person name="Morgante M."/>
            <person name="Rokhsar D.S."/>
        </authorList>
    </citation>
    <scope>NUCLEOTIDE SEQUENCE [LARGE SCALE GENOMIC DNA]</scope>
    <source>
        <strain evidence="4">cv. Nemared</strain>
    </source>
</reference>
<dbReference type="EMBL" id="CM007652">
    <property type="protein sequence ID" value="ONI20565.1"/>
    <property type="molecule type" value="Genomic_DNA"/>
</dbReference>
<dbReference type="AlphaFoldDB" id="A0A251QD28"/>
<proteinExistence type="predicted"/>
<organism evidence="3 4">
    <name type="scientific">Prunus persica</name>
    <name type="common">Peach</name>
    <name type="synonym">Amygdalus persica</name>
    <dbReference type="NCBI Taxonomy" id="3760"/>
    <lineage>
        <taxon>Eukaryota</taxon>
        <taxon>Viridiplantae</taxon>
        <taxon>Streptophyta</taxon>
        <taxon>Embryophyta</taxon>
        <taxon>Tracheophyta</taxon>
        <taxon>Spermatophyta</taxon>
        <taxon>Magnoliopsida</taxon>
        <taxon>eudicotyledons</taxon>
        <taxon>Gunneridae</taxon>
        <taxon>Pentapetalae</taxon>
        <taxon>rosids</taxon>
        <taxon>fabids</taxon>
        <taxon>Rosales</taxon>
        <taxon>Rosaceae</taxon>
        <taxon>Amygdaloideae</taxon>
        <taxon>Amygdaleae</taxon>
        <taxon>Prunus</taxon>
    </lineage>
</organism>
<feature type="transmembrane region" description="Helical" evidence="1">
    <location>
        <begin position="108"/>
        <end position="124"/>
    </location>
</feature>
<evidence type="ECO:0000313" key="3">
    <source>
        <dbReference type="EMBL" id="ONI20565.1"/>
    </source>
</evidence>
<dbReference type="PANTHER" id="PTHR31620">
    <property type="entry name" value="PROTEIN RETICULATA-RELATED 2, CHLOROPLASTIC-RELATED"/>
    <property type="match status" value="1"/>
</dbReference>
<evidence type="ECO:0000256" key="2">
    <source>
        <dbReference type="SAM" id="SignalP"/>
    </source>
</evidence>
<evidence type="ECO:0000256" key="1">
    <source>
        <dbReference type="SAM" id="Phobius"/>
    </source>
</evidence>
<feature type="transmembrane region" description="Helical" evidence="1">
    <location>
        <begin position="86"/>
        <end position="102"/>
    </location>
</feature>
<keyword evidence="1" id="KW-0472">Membrane</keyword>
<feature type="transmembrane region" description="Helical" evidence="1">
    <location>
        <begin position="145"/>
        <end position="167"/>
    </location>
</feature>
<dbReference type="Gramene" id="ONI20565">
    <property type="protein sequence ID" value="ONI20565"/>
    <property type="gene ID" value="PRUPE_2G022800"/>
</dbReference>
<keyword evidence="4" id="KW-1185">Reference proteome</keyword>
<dbReference type="STRING" id="3760.A0A251QD28"/>
<sequence length="180" mass="20441">MLVLCPWIASVWFGSAIGYRVDLQSFTSLDRWLGSLLTWETTRSRACLAVSEFWNVTKKLVLGSVGMPIQISSLHILLIGYPPFLLMLRLILMGLGSLLLLWLELELLFGRLLVLVLGVLLLRYQVLAGVIEQRILQPLLYQHKIILSAICFAVRTGNTFLGSLIWVDYARWVGIQKIRD</sequence>
<keyword evidence="1" id="KW-0812">Transmembrane</keyword>
<gene>
    <name evidence="3" type="ORF">PRUPE_2G022800</name>
</gene>
<name>A0A251QD28_PRUPE</name>
<keyword evidence="2" id="KW-0732">Signal</keyword>
<feature type="signal peptide" evidence="2">
    <location>
        <begin position="1"/>
        <end position="18"/>
    </location>
</feature>
<protein>
    <submittedName>
        <fullName evidence="3">Uncharacterized protein</fullName>
    </submittedName>
</protein>
<dbReference type="PANTHER" id="PTHR31620:SF8">
    <property type="entry name" value="PROTEIN RETICULATA-RELATED 4, CHLOROPLASTIC-LIKE"/>
    <property type="match status" value="1"/>
</dbReference>
<dbReference type="Proteomes" id="UP000006882">
    <property type="component" value="Chromosome G2"/>
</dbReference>
<feature type="chain" id="PRO_5013259163" evidence="2">
    <location>
        <begin position="19"/>
        <end position="180"/>
    </location>
</feature>